<dbReference type="EMBL" id="JARKHS020034281">
    <property type="protein sequence ID" value="KAK8758264.1"/>
    <property type="molecule type" value="Genomic_DNA"/>
</dbReference>
<name>A0AAQ4D724_AMBAM</name>
<keyword evidence="2" id="KW-1185">Reference proteome</keyword>
<gene>
    <name evidence="1" type="ORF">V5799_004104</name>
</gene>
<protein>
    <submittedName>
        <fullName evidence="1">Uncharacterized protein</fullName>
    </submittedName>
</protein>
<evidence type="ECO:0000313" key="2">
    <source>
        <dbReference type="Proteomes" id="UP001321473"/>
    </source>
</evidence>
<organism evidence="1 2">
    <name type="scientific">Amblyomma americanum</name>
    <name type="common">Lone star tick</name>
    <dbReference type="NCBI Taxonomy" id="6943"/>
    <lineage>
        <taxon>Eukaryota</taxon>
        <taxon>Metazoa</taxon>
        <taxon>Ecdysozoa</taxon>
        <taxon>Arthropoda</taxon>
        <taxon>Chelicerata</taxon>
        <taxon>Arachnida</taxon>
        <taxon>Acari</taxon>
        <taxon>Parasitiformes</taxon>
        <taxon>Ixodida</taxon>
        <taxon>Ixodoidea</taxon>
        <taxon>Ixodidae</taxon>
        <taxon>Amblyomminae</taxon>
        <taxon>Amblyomma</taxon>
    </lineage>
</organism>
<accession>A0AAQ4D724</accession>
<comment type="caution">
    <text evidence="1">The sequence shown here is derived from an EMBL/GenBank/DDBJ whole genome shotgun (WGS) entry which is preliminary data.</text>
</comment>
<reference evidence="1 2" key="1">
    <citation type="journal article" date="2023" name="Arcadia Sci">
        <title>De novo assembly of a long-read Amblyomma americanum tick genome.</title>
        <authorList>
            <person name="Chou S."/>
            <person name="Poskanzer K.E."/>
            <person name="Rollins M."/>
            <person name="Thuy-Boun P.S."/>
        </authorList>
    </citation>
    <scope>NUCLEOTIDE SEQUENCE [LARGE SCALE GENOMIC DNA]</scope>
    <source>
        <strain evidence="1">F_SG_1</strain>
        <tissue evidence="1">Salivary glands</tissue>
    </source>
</reference>
<dbReference type="Proteomes" id="UP001321473">
    <property type="component" value="Unassembled WGS sequence"/>
</dbReference>
<proteinExistence type="predicted"/>
<evidence type="ECO:0000313" key="1">
    <source>
        <dbReference type="EMBL" id="KAK8758264.1"/>
    </source>
</evidence>
<sequence>MLMTSIMLVYKGRIFVSSQRQIQKLLKFSNITIGTTHAEYFRHGHRLNRKDIKLMHPYLRYHVPANYASENRRVK</sequence>
<dbReference type="AlphaFoldDB" id="A0AAQ4D724"/>